<sequence>MAPGSTMGPALLTETTRYVTKKVAEICIAMKKIQSAIYLMMESRNTLPIAEPLNNVIQSQQLILILAHPILNSTANVPIYY</sequence>
<dbReference type="AlphaFoldDB" id="A0A553NS72"/>
<evidence type="ECO:0000313" key="2">
    <source>
        <dbReference type="Proteomes" id="UP000318571"/>
    </source>
</evidence>
<organism evidence="1 2">
    <name type="scientific">Tigriopus californicus</name>
    <name type="common">Marine copepod</name>
    <dbReference type="NCBI Taxonomy" id="6832"/>
    <lineage>
        <taxon>Eukaryota</taxon>
        <taxon>Metazoa</taxon>
        <taxon>Ecdysozoa</taxon>
        <taxon>Arthropoda</taxon>
        <taxon>Crustacea</taxon>
        <taxon>Multicrustacea</taxon>
        <taxon>Hexanauplia</taxon>
        <taxon>Copepoda</taxon>
        <taxon>Harpacticoida</taxon>
        <taxon>Harpacticidae</taxon>
        <taxon>Tigriopus</taxon>
    </lineage>
</organism>
<dbReference type="Proteomes" id="UP000318571">
    <property type="component" value="Chromosome 1"/>
</dbReference>
<protein>
    <submittedName>
        <fullName evidence="1">Uncharacterized protein</fullName>
    </submittedName>
</protein>
<proteinExistence type="predicted"/>
<keyword evidence="2" id="KW-1185">Reference proteome</keyword>
<evidence type="ECO:0000313" key="1">
    <source>
        <dbReference type="EMBL" id="TRY68277.1"/>
    </source>
</evidence>
<accession>A0A553NS72</accession>
<comment type="caution">
    <text evidence="1">The sequence shown here is derived from an EMBL/GenBank/DDBJ whole genome shotgun (WGS) entry which is preliminary data.</text>
</comment>
<dbReference type="EMBL" id="VCGU01000010">
    <property type="protein sequence ID" value="TRY68277.1"/>
    <property type="molecule type" value="Genomic_DNA"/>
</dbReference>
<gene>
    <name evidence="1" type="ORF">TCAL_17386</name>
</gene>
<name>A0A553NS72_TIGCA</name>
<reference evidence="1 2" key="1">
    <citation type="journal article" date="2018" name="Nat. Ecol. Evol.">
        <title>Genomic signatures of mitonuclear coevolution across populations of Tigriopus californicus.</title>
        <authorList>
            <person name="Barreto F.S."/>
            <person name="Watson E.T."/>
            <person name="Lima T.G."/>
            <person name="Willett C.S."/>
            <person name="Edmands S."/>
            <person name="Li W."/>
            <person name="Burton R.S."/>
        </authorList>
    </citation>
    <scope>NUCLEOTIDE SEQUENCE [LARGE SCALE GENOMIC DNA]</scope>
    <source>
        <strain evidence="1 2">San Diego</strain>
    </source>
</reference>